<keyword evidence="5" id="KW-0418">Kinase</keyword>
<name>X1W3N2_TETTS</name>
<evidence type="ECO:0000259" key="4">
    <source>
        <dbReference type="PROSITE" id="PS50011"/>
    </source>
</evidence>
<dbReference type="InterPro" id="IPR011009">
    <property type="entry name" value="Kinase-like_dom_sf"/>
</dbReference>
<reference evidence="6" key="1">
    <citation type="journal article" date="2006" name="PLoS Biol.">
        <title>Macronuclear genome sequence of the ciliate Tetrahymena thermophila, a model eukaryote.</title>
        <authorList>
            <person name="Eisen J.A."/>
            <person name="Coyne R.S."/>
            <person name="Wu M."/>
            <person name="Wu D."/>
            <person name="Thiagarajan M."/>
            <person name="Wortman J.R."/>
            <person name="Badger J.H."/>
            <person name="Ren Q."/>
            <person name="Amedeo P."/>
            <person name="Jones K.M."/>
            <person name="Tallon L.J."/>
            <person name="Delcher A.L."/>
            <person name="Salzberg S.L."/>
            <person name="Silva J.C."/>
            <person name="Haas B.J."/>
            <person name="Majoros W.H."/>
            <person name="Farzad M."/>
            <person name="Carlton J.M."/>
            <person name="Smith R.K. Jr."/>
            <person name="Garg J."/>
            <person name="Pearlman R.E."/>
            <person name="Karrer K.M."/>
            <person name="Sun L."/>
            <person name="Manning G."/>
            <person name="Elde N.C."/>
            <person name="Turkewitz A.P."/>
            <person name="Asai D.J."/>
            <person name="Wilkes D.E."/>
            <person name="Wang Y."/>
            <person name="Cai H."/>
            <person name="Collins K."/>
            <person name="Stewart B.A."/>
            <person name="Lee S.R."/>
            <person name="Wilamowska K."/>
            <person name="Weinberg Z."/>
            <person name="Ruzzo W.L."/>
            <person name="Wloga D."/>
            <person name="Gaertig J."/>
            <person name="Frankel J."/>
            <person name="Tsao C.-C."/>
            <person name="Gorovsky M.A."/>
            <person name="Keeling P.J."/>
            <person name="Waller R.F."/>
            <person name="Patron N.J."/>
            <person name="Cherry J.M."/>
            <person name="Stover N.A."/>
            <person name="Krieger C.J."/>
            <person name="del Toro C."/>
            <person name="Ryder H.F."/>
            <person name="Williamson S.C."/>
            <person name="Barbeau R.A."/>
            <person name="Hamilton E.P."/>
            <person name="Orias E."/>
        </authorList>
    </citation>
    <scope>NUCLEOTIDE SEQUENCE [LARGE SCALE GENOMIC DNA]</scope>
    <source>
        <strain evidence="6">SB210</strain>
    </source>
</reference>
<dbReference type="InterPro" id="IPR001611">
    <property type="entry name" value="Leu-rich_rpt"/>
</dbReference>
<dbReference type="SUPFAM" id="SSF52047">
    <property type="entry name" value="RNI-like"/>
    <property type="match status" value="1"/>
</dbReference>
<dbReference type="InterPro" id="IPR032675">
    <property type="entry name" value="LRR_dom_sf"/>
</dbReference>
<dbReference type="Gene3D" id="3.30.200.20">
    <property type="entry name" value="Phosphorylase Kinase, domain 1"/>
    <property type="match status" value="1"/>
</dbReference>
<dbReference type="InParanoid" id="X1W3N2"/>
<dbReference type="GO" id="GO:0005634">
    <property type="term" value="C:nucleus"/>
    <property type="evidence" value="ECO:0007669"/>
    <property type="project" value="TreeGrafter"/>
</dbReference>
<dbReference type="GO" id="GO:0005524">
    <property type="term" value="F:ATP binding"/>
    <property type="evidence" value="ECO:0007669"/>
    <property type="project" value="InterPro"/>
</dbReference>
<sequence>MSNPKSIRQEVEKQIKNCTIKKHDVKKFFKLMKKQQKHYQILQFAGNGSFAIVLKAINKITGQTVALKVVECDESDFKGMEVIQNEYKMLEVFSGCKYIIKVFNSFYLTESNDSDSDEDDDQIPVGQNNNQSNLIRVFYVMEQELCQTTLSSFIDTCKQKNSYPSQQMKEIMTIQILDSVAFLHRFDVVHRDIKPSNFLLNFDQNGNPTLKLCDLAFASALKNNETRLSISTFKGSQAYTAPEVYYNVYKKLSDIFSVGIVLLELDNIATFDVSKTVIEQKFETKNGQIFQNFSIDRQSKIYQIAMQCLKYEVDQRKPAVELLIQFIVQNQQHLNVDVFTLLNKSQLKQKAEQFNQIQMSIIQDKKKNESEILKLSQVYHKDLHLEKLIKKYQQLERKPFETYEYQIILNDLQKMTKFDPNFEFISVGATGLVLGVFNKAQNRYSALKIQRAKKHEVVREVGIMKDCQMPLVIKFYDYFYLNVNNKEDFVVYEIEKCSGNLKQFLNNLKKQNKELDENQKIKIAIQIMDVINYLHIHDIVHRDIKLENLLYVEQDPEIPAIKLADFDQARKMPYDWSYIDGQNVKQYYPIEGACGTIGYCPPELVKDFLYSFNSDIFQVGVCLALIDNFETLEPVLVNKSLDYLNNFSIPFEVKQHNEQEVVKRNTKIYDILLQTIVFKQHKRSNLSLILDGFSKKGYQYHSKVNAKSNQIISSICQRVLSLNYSKKYLSSDGVKAVASEIAKCTNLSTLSLDLSNNNIGSDGAKAVASEIAKFTNLSTLTLWLGNNNIGSDGAKAVASEIAKCTNLSTLSLNLSNNNIGSDGAKAVASEIAKCTNLSTLTLDLGSNNIGYGAKAVASEIAKCTNLSTLTLWLGSNNVGSDGAKAVASEIAKCTNLFTLSLDFDNNNIGSDGAKAVASEIAKCTNLSTLTLDLGSNNIGYGAKAVASEIAKCTNLSTLTLWLGSNNIGYGAKAVASEIAKCTNLSTLSLSLSNNNIGSDGAKAVASEIAKCTNISTLSLNLRWNSIGSDGAIAVASEIAKCTNLSTLSLYLNSNNIGSDGAKAVASEIAKCTNLSTLSLWL</sequence>
<dbReference type="PROSITE" id="PS50011">
    <property type="entry name" value="PROTEIN_KINASE_DOM"/>
    <property type="match status" value="2"/>
</dbReference>
<dbReference type="PANTHER" id="PTHR44167">
    <property type="entry name" value="OVARIAN-SPECIFIC SERINE/THREONINE-PROTEIN KINASE LOK-RELATED"/>
    <property type="match status" value="1"/>
</dbReference>
<dbReference type="InterPro" id="IPR000719">
    <property type="entry name" value="Prot_kinase_dom"/>
</dbReference>
<keyword evidence="2" id="KW-0677">Repeat</keyword>
<dbReference type="Pfam" id="PF00069">
    <property type="entry name" value="Pkinase"/>
    <property type="match status" value="2"/>
</dbReference>
<dbReference type="PROSITE" id="PS00108">
    <property type="entry name" value="PROTEIN_KINASE_ST"/>
    <property type="match status" value="2"/>
</dbReference>
<dbReference type="GO" id="GO:0004674">
    <property type="term" value="F:protein serine/threonine kinase activity"/>
    <property type="evidence" value="ECO:0007669"/>
    <property type="project" value="TreeGrafter"/>
</dbReference>
<evidence type="ECO:0000313" key="5">
    <source>
        <dbReference type="EMBL" id="EAR91536.3"/>
    </source>
</evidence>
<feature type="domain" description="Protein kinase" evidence="4">
    <location>
        <begin position="419"/>
        <end position="704"/>
    </location>
</feature>
<dbReference type="GO" id="GO:0044773">
    <property type="term" value="P:mitotic DNA damage checkpoint signaling"/>
    <property type="evidence" value="ECO:0007669"/>
    <property type="project" value="TreeGrafter"/>
</dbReference>
<dbReference type="PANTHER" id="PTHR44167:SF24">
    <property type="entry name" value="SERINE_THREONINE-PROTEIN KINASE CHK2"/>
    <property type="match status" value="1"/>
</dbReference>
<evidence type="ECO:0000313" key="6">
    <source>
        <dbReference type="Proteomes" id="UP000009168"/>
    </source>
</evidence>
<dbReference type="Proteomes" id="UP000009168">
    <property type="component" value="Unassembled WGS sequence"/>
</dbReference>
<dbReference type="GO" id="GO:0005737">
    <property type="term" value="C:cytoplasm"/>
    <property type="evidence" value="ECO:0007669"/>
    <property type="project" value="TreeGrafter"/>
</dbReference>
<keyword evidence="5" id="KW-0808">Transferase</keyword>
<dbReference type="Gene3D" id="1.10.510.10">
    <property type="entry name" value="Transferase(Phosphotransferase) domain 1"/>
    <property type="match status" value="2"/>
</dbReference>
<keyword evidence="1" id="KW-0433">Leucine-rich repeat</keyword>
<feature type="non-terminal residue" evidence="5">
    <location>
        <position position="1081"/>
    </location>
</feature>
<dbReference type="KEGG" id="tet:TTHERM_01155730"/>
<dbReference type="EMBL" id="GG662773">
    <property type="protein sequence ID" value="EAR91536.3"/>
    <property type="molecule type" value="Genomic_DNA"/>
</dbReference>
<dbReference type="SMART" id="SM00220">
    <property type="entry name" value="S_TKc"/>
    <property type="match status" value="2"/>
</dbReference>
<dbReference type="GeneID" id="24442796"/>
<dbReference type="RefSeq" id="XP_001011781.3">
    <property type="nucleotide sequence ID" value="XM_001011781.3"/>
</dbReference>
<proteinExistence type="predicted"/>
<protein>
    <submittedName>
        <fullName evidence="5">Serine/Threonine kinase domain protein</fullName>
    </submittedName>
</protein>
<keyword evidence="6" id="KW-1185">Reference proteome</keyword>
<dbReference type="SMART" id="SM00368">
    <property type="entry name" value="LRR_RI"/>
    <property type="match status" value="6"/>
</dbReference>
<dbReference type="AlphaFoldDB" id="X1W3N2"/>
<gene>
    <name evidence="5" type="ORF">TTHERM_01155730</name>
</gene>
<organism evidence="5 6">
    <name type="scientific">Tetrahymena thermophila (strain SB210)</name>
    <dbReference type="NCBI Taxonomy" id="312017"/>
    <lineage>
        <taxon>Eukaryota</taxon>
        <taxon>Sar</taxon>
        <taxon>Alveolata</taxon>
        <taxon>Ciliophora</taxon>
        <taxon>Intramacronucleata</taxon>
        <taxon>Oligohymenophorea</taxon>
        <taxon>Hymenostomatida</taxon>
        <taxon>Tetrahymenina</taxon>
        <taxon>Tetrahymenidae</taxon>
        <taxon>Tetrahymena</taxon>
    </lineage>
</organism>
<feature type="domain" description="Protein kinase" evidence="4">
    <location>
        <begin position="39"/>
        <end position="327"/>
    </location>
</feature>
<evidence type="ECO:0000256" key="1">
    <source>
        <dbReference type="ARBA" id="ARBA00022614"/>
    </source>
</evidence>
<dbReference type="Pfam" id="PF13516">
    <property type="entry name" value="LRR_6"/>
    <property type="match status" value="7"/>
</dbReference>
<feature type="coiled-coil region" evidence="3">
    <location>
        <begin position="494"/>
        <end position="521"/>
    </location>
</feature>
<accession>X1W3N2</accession>
<dbReference type="Gene3D" id="3.80.10.10">
    <property type="entry name" value="Ribonuclease Inhibitor"/>
    <property type="match status" value="4"/>
</dbReference>
<evidence type="ECO:0000256" key="2">
    <source>
        <dbReference type="ARBA" id="ARBA00022737"/>
    </source>
</evidence>
<dbReference type="InterPro" id="IPR008271">
    <property type="entry name" value="Ser/Thr_kinase_AS"/>
</dbReference>
<keyword evidence="3" id="KW-0175">Coiled coil</keyword>
<dbReference type="SUPFAM" id="SSF56112">
    <property type="entry name" value="Protein kinase-like (PK-like)"/>
    <property type="match status" value="2"/>
</dbReference>
<evidence type="ECO:0000256" key="3">
    <source>
        <dbReference type="SAM" id="Coils"/>
    </source>
</evidence>
<dbReference type="OrthoDB" id="354678at2759"/>